<dbReference type="EMBL" id="BJND01000115">
    <property type="protein sequence ID" value="GEC10495.1"/>
    <property type="molecule type" value="Genomic_DNA"/>
</dbReference>
<dbReference type="GO" id="GO:0000976">
    <property type="term" value="F:transcription cis-regulatory region binding"/>
    <property type="evidence" value="ECO:0007669"/>
    <property type="project" value="TreeGrafter"/>
</dbReference>
<dbReference type="InterPro" id="IPR036388">
    <property type="entry name" value="WH-like_DNA-bd_sf"/>
</dbReference>
<dbReference type="GO" id="GO:0032993">
    <property type="term" value="C:protein-DNA complex"/>
    <property type="evidence" value="ECO:0007669"/>
    <property type="project" value="TreeGrafter"/>
</dbReference>
<evidence type="ECO:0000313" key="11">
    <source>
        <dbReference type="Proteomes" id="UP000317881"/>
    </source>
</evidence>
<evidence type="ECO:0000259" key="9">
    <source>
        <dbReference type="PROSITE" id="PS51755"/>
    </source>
</evidence>
<dbReference type="CDD" id="cd00156">
    <property type="entry name" value="REC"/>
    <property type="match status" value="1"/>
</dbReference>
<keyword evidence="2" id="KW-0902">Two-component regulatory system</keyword>
<dbReference type="PROSITE" id="PS51755">
    <property type="entry name" value="OMPR_PHOB"/>
    <property type="match status" value="1"/>
</dbReference>
<evidence type="ECO:0000256" key="6">
    <source>
        <dbReference type="PROSITE-ProRule" id="PRU00169"/>
    </source>
</evidence>
<dbReference type="InterPro" id="IPR039420">
    <property type="entry name" value="WalR-like"/>
</dbReference>
<proteinExistence type="predicted"/>
<reference evidence="10 11" key="1">
    <citation type="submission" date="2019-06" db="EMBL/GenBank/DDBJ databases">
        <title>Whole genome shotgun sequence of Streptomyces spinoverrucosus NBRC 14228.</title>
        <authorList>
            <person name="Hosoyama A."/>
            <person name="Uohara A."/>
            <person name="Ohji S."/>
            <person name="Ichikawa N."/>
        </authorList>
    </citation>
    <scope>NUCLEOTIDE SEQUENCE [LARGE SCALE GENOMIC DNA]</scope>
    <source>
        <strain evidence="10 11">NBRC 14228</strain>
    </source>
</reference>
<gene>
    <name evidence="10" type="ORF">SSP24_81500</name>
</gene>
<evidence type="ECO:0000256" key="3">
    <source>
        <dbReference type="ARBA" id="ARBA00023015"/>
    </source>
</evidence>
<sequence>MTHVMITDRDDIARQSLAEALRTRDYRVTSTARPGEAMSRLLDEQLDVLILGMEPDDMGGLRLLRMLQTTGAVPVVAAVRGNNEPLMARCLLSGADDVVAKPFSPELVHARLTALLRRLDGAAGTEVIRVGGLSVDPRSHTATLEGSELELRPMEFRLLAYLAEHANRVVSKDELRSELWDHTYPVTSKTVDVHLCWLRRRLGESASRPRYLRSVRGVGVKLCAPAA</sequence>
<dbReference type="SUPFAM" id="SSF52172">
    <property type="entry name" value="CheY-like"/>
    <property type="match status" value="1"/>
</dbReference>
<dbReference type="RefSeq" id="WP_141316078.1">
    <property type="nucleotide sequence ID" value="NZ_BJND01000115.1"/>
</dbReference>
<dbReference type="InterPro" id="IPR011006">
    <property type="entry name" value="CheY-like_superfamily"/>
</dbReference>
<dbReference type="SMART" id="SM00448">
    <property type="entry name" value="REC"/>
    <property type="match status" value="1"/>
</dbReference>
<feature type="domain" description="Response regulatory" evidence="8">
    <location>
        <begin position="3"/>
        <end position="116"/>
    </location>
</feature>
<dbReference type="InterPro" id="IPR001789">
    <property type="entry name" value="Sig_transdc_resp-reg_receiver"/>
</dbReference>
<dbReference type="PANTHER" id="PTHR48111:SF4">
    <property type="entry name" value="DNA-BINDING DUAL TRANSCRIPTIONAL REGULATOR OMPR"/>
    <property type="match status" value="1"/>
</dbReference>
<evidence type="ECO:0000259" key="8">
    <source>
        <dbReference type="PROSITE" id="PS50110"/>
    </source>
</evidence>
<accession>A0A4Y3VWI9</accession>
<dbReference type="Pfam" id="PF00072">
    <property type="entry name" value="Response_reg"/>
    <property type="match status" value="1"/>
</dbReference>
<dbReference type="Pfam" id="PF00486">
    <property type="entry name" value="Trans_reg_C"/>
    <property type="match status" value="1"/>
</dbReference>
<comment type="caution">
    <text evidence="10">The sequence shown here is derived from an EMBL/GenBank/DDBJ whole genome shotgun (WGS) entry which is preliminary data.</text>
</comment>
<dbReference type="FunFam" id="1.10.10.10:FF:000018">
    <property type="entry name" value="DNA-binding response regulator ResD"/>
    <property type="match status" value="1"/>
</dbReference>
<dbReference type="GO" id="GO:0006355">
    <property type="term" value="P:regulation of DNA-templated transcription"/>
    <property type="evidence" value="ECO:0007669"/>
    <property type="project" value="InterPro"/>
</dbReference>
<dbReference type="CDD" id="cd00383">
    <property type="entry name" value="trans_reg_C"/>
    <property type="match status" value="1"/>
</dbReference>
<dbReference type="Gene3D" id="6.10.250.690">
    <property type="match status" value="1"/>
</dbReference>
<keyword evidence="3" id="KW-0805">Transcription regulation</keyword>
<dbReference type="AlphaFoldDB" id="A0A4Y3VWI9"/>
<feature type="DNA-binding region" description="OmpR/PhoB-type" evidence="7">
    <location>
        <begin position="125"/>
        <end position="224"/>
    </location>
</feature>
<dbReference type="SMART" id="SM00862">
    <property type="entry name" value="Trans_reg_C"/>
    <property type="match status" value="1"/>
</dbReference>
<dbReference type="InterPro" id="IPR001867">
    <property type="entry name" value="OmpR/PhoB-type_DNA-bd"/>
</dbReference>
<evidence type="ECO:0000256" key="7">
    <source>
        <dbReference type="PROSITE-ProRule" id="PRU01091"/>
    </source>
</evidence>
<keyword evidence="5" id="KW-0804">Transcription</keyword>
<keyword evidence="1" id="KW-0597">Phosphoprotein</keyword>
<dbReference type="GO" id="GO:0005829">
    <property type="term" value="C:cytosol"/>
    <property type="evidence" value="ECO:0007669"/>
    <property type="project" value="TreeGrafter"/>
</dbReference>
<comment type="caution">
    <text evidence="6">Lacks conserved residue(s) required for the propagation of feature annotation.</text>
</comment>
<protein>
    <submittedName>
        <fullName evidence="10">DNA-binding response regulator</fullName>
    </submittedName>
</protein>
<keyword evidence="4 7" id="KW-0238">DNA-binding</keyword>
<dbReference type="GO" id="GO:0000156">
    <property type="term" value="F:phosphorelay response regulator activity"/>
    <property type="evidence" value="ECO:0007669"/>
    <property type="project" value="TreeGrafter"/>
</dbReference>
<dbReference type="Gene3D" id="1.10.10.10">
    <property type="entry name" value="Winged helix-like DNA-binding domain superfamily/Winged helix DNA-binding domain"/>
    <property type="match status" value="1"/>
</dbReference>
<dbReference type="PANTHER" id="PTHR48111">
    <property type="entry name" value="REGULATOR OF RPOS"/>
    <property type="match status" value="1"/>
</dbReference>
<evidence type="ECO:0000313" key="10">
    <source>
        <dbReference type="EMBL" id="GEC10495.1"/>
    </source>
</evidence>
<keyword evidence="11" id="KW-1185">Reference proteome</keyword>
<name>A0A4Y3VWI9_9ACTN</name>
<evidence type="ECO:0000256" key="1">
    <source>
        <dbReference type="ARBA" id="ARBA00022553"/>
    </source>
</evidence>
<dbReference type="PROSITE" id="PS50110">
    <property type="entry name" value="RESPONSE_REGULATORY"/>
    <property type="match status" value="1"/>
</dbReference>
<dbReference type="OrthoDB" id="9802426at2"/>
<dbReference type="Gene3D" id="3.40.50.2300">
    <property type="match status" value="1"/>
</dbReference>
<organism evidence="10 11">
    <name type="scientific">Streptomyces spinoverrucosus</name>
    <dbReference type="NCBI Taxonomy" id="284043"/>
    <lineage>
        <taxon>Bacteria</taxon>
        <taxon>Bacillati</taxon>
        <taxon>Actinomycetota</taxon>
        <taxon>Actinomycetes</taxon>
        <taxon>Kitasatosporales</taxon>
        <taxon>Streptomycetaceae</taxon>
        <taxon>Streptomyces</taxon>
    </lineage>
</organism>
<feature type="domain" description="OmpR/PhoB-type" evidence="9">
    <location>
        <begin position="125"/>
        <end position="224"/>
    </location>
</feature>
<evidence type="ECO:0000256" key="4">
    <source>
        <dbReference type="ARBA" id="ARBA00023125"/>
    </source>
</evidence>
<dbReference type="SUPFAM" id="SSF46894">
    <property type="entry name" value="C-terminal effector domain of the bipartite response regulators"/>
    <property type="match status" value="1"/>
</dbReference>
<evidence type="ECO:0000256" key="2">
    <source>
        <dbReference type="ARBA" id="ARBA00023012"/>
    </source>
</evidence>
<evidence type="ECO:0000256" key="5">
    <source>
        <dbReference type="ARBA" id="ARBA00023163"/>
    </source>
</evidence>
<dbReference type="Proteomes" id="UP000317881">
    <property type="component" value="Unassembled WGS sequence"/>
</dbReference>
<dbReference type="InterPro" id="IPR016032">
    <property type="entry name" value="Sig_transdc_resp-reg_C-effctor"/>
</dbReference>